<dbReference type="Gene3D" id="2.30.30.190">
    <property type="entry name" value="CAP Gly-rich-like domain"/>
    <property type="match status" value="1"/>
</dbReference>
<dbReference type="AlphaFoldDB" id="A0AAJ6QVM3"/>
<dbReference type="Pfam" id="PF01302">
    <property type="entry name" value="CAP_GLY"/>
    <property type="match status" value="1"/>
</dbReference>
<dbReference type="PROSITE" id="PS51450">
    <property type="entry name" value="LRR"/>
    <property type="match status" value="2"/>
</dbReference>
<evidence type="ECO:0000256" key="2">
    <source>
        <dbReference type="ARBA" id="ARBA00006286"/>
    </source>
</evidence>
<dbReference type="InterPro" id="IPR032675">
    <property type="entry name" value="LRR_dom_sf"/>
</dbReference>
<accession>A0AAJ6QVM3</accession>
<dbReference type="InterPro" id="IPR000938">
    <property type="entry name" value="CAP-Gly_domain"/>
</dbReference>
<evidence type="ECO:0000259" key="10">
    <source>
        <dbReference type="PROSITE" id="PS50245"/>
    </source>
</evidence>
<evidence type="ECO:0000256" key="3">
    <source>
        <dbReference type="ARBA" id="ARBA00015004"/>
    </source>
</evidence>
<dbReference type="CDD" id="cd17044">
    <property type="entry name" value="Ubl_TBCE"/>
    <property type="match status" value="1"/>
</dbReference>
<dbReference type="InterPro" id="IPR029071">
    <property type="entry name" value="Ubiquitin-like_domsf"/>
</dbReference>
<evidence type="ECO:0000313" key="12">
    <source>
        <dbReference type="RefSeq" id="XP_003745338.1"/>
    </source>
</evidence>
<evidence type="ECO:0000256" key="6">
    <source>
        <dbReference type="ARBA" id="ARBA00022737"/>
    </source>
</evidence>
<dbReference type="RefSeq" id="XP_003745338.1">
    <property type="nucleotide sequence ID" value="XM_003745290.2"/>
</dbReference>
<dbReference type="PROSITE" id="PS00845">
    <property type="entry name" value="CAP_GLY_1"/>
    <property type="match status" value="1"/>
</dbReference>
<dbReference type="PANTHER" id="PTHR45712">
    <property type="entry name" value="AGAP008170-PA"/>
    <property type="match status" value="1"/>
</dbReference>
<dbReference type="SUPFAM" id="SSF74924">
    <property type="entry name" value="Cap-Gly domain"/>
    <property type="match status" value="1"/>
</dbReference>
<organism evidence="11 12">
    <name type="scientific">Galendromus occidentalis</name>
    <name type="common">western predatory mite</name>
    <dbReference type="NCBI Taxonomy" id="34638"/>
    <lineage>
        <taxon>Eukaryota</taxon>
        <taxon>Metazoa</taxon>
        <taxon>Ecdysozoa</taxon>
        <taxon>Arthropoda</taxon>
        <taxon>Chelicerata</taxon>
        <taxon>Arachnida</taxon>
        <taxon>Acari</taxon>
        <taxon>Parasitiformes</taxon>
        <taxon>Mesostigmata</taxon>
        <taxon>Gamasina</taxon>
        <taxon>Phytoseioidea</taxon>
        <taxon>Phytoseiidae</taxon>
        <taxon>Typhlodrominae</taxon>
        <taxon>Galendromus</taxon>
    </lineage>
</organism>
<evidence type="ECO:0000256" key="7">
    <source>
        <dbReference type="ARBA" id="ARBA00023186"/>
    </source>
</evidence>
<comment type="subunit">
    <text evidence="8">Supercomplex made of cofactors A to E. Cofactors A and D function by capturing and stabilizing tubulin in a quasi-native conformation. Cofactor E binds to the cofactor D-tubulin complex; interaction with cofactor C then causes the release of tubulin polypeptides that are committed to the native state.</text>
</comment>
<evidence type="ECO:0000256" key="8">
    <source>
        <dbReference type="ARBA" id="ARBA00026055"/>
    </source>
</evidence>
<dbReference type="PROSITE" id="PS50245">
    <property type="entry name" value="CAP_GLY_2"/>
    <property type="match status" value="1"/>
</dbReference>
<name>A0AAJ6QVM3_9ACAR</name>
<evidence type="ECO:0000256" key="1">
    <source>
        <dbReference type="ARBA" id="ARBA00004496"/>
    </source>
</evidence>
<evidence type="ECO:0000313" key="11">
    <source>
        <dbReference type="Proteomes" id="UP000694867"/>
    </source>
</evidence>
<dbReference type="InterPro" id="IPR050333">
    <property type="entry name" value="SLRP"/>
</dbReference>
<dbReference type="SUPFAM" id="SSF54236">
    <property type="entry name" value="Ubiquitin-like"/>
    <property type="match status" value="1"/>
</dbReference>
<keyword evidence="7" id="KW-0143">Chaperone</keyword>
<comment type="similarity">
    <text evidence="2">Belongs to the TBCE family.</text>
</comment>
<keyword evidence="4" id="KW-0963">Cytoplasm</keyword>
<comment type="subcellular location">
    <subcellularLocation>
        <location evidence="1">Cytoplasm</location>
    </subcellularLocation>
</comment>
<evidence type="ECO:0000256" key="9">
    <source>
        <dbReference type="ARBA" id="ARBA00030180"/>
    </source>
</evidence>
<keyword evidence="5" id="KW-0433">Leucine-rich repeat</keyword>
<dbReference type="CTD" id="6905"/>
<dbReference type="GO" id="GO:0005737">
    <property type="term" value="C:cytoplasm"/>
    <property type="evidence" value="ECO:0007669"/>
    <property type="project" value="UniProtKB-SubCell"/>
</dbReference>
<dbReference type="PANTHER" id="PTHR45712:SF22">
    <property type="entry name" value="INSULIN-LIKE GROWTH FACTOR-BINDING PROTEIN COMPLEX ACID LABILE SUBUNIT"/>
    <property type="match status" value="1"/>
</dbReference>
<evidence type="ECO:0000256" key="5">
    <source>
        <dbReference type="ARBA" id="ARBA00022614"/>
    </source>
</evidence>
<keyword evidence="6" id="KW-0677">Repeat</keyword>
<reference evidence="12" key="1">
    <citation type="submission" date="2025-08" db="UniProtKB">
        <authorList>
            <consortium name="RefSeq"/>
        </authorList>
    </citation>
    <scope>IDENTIFICATION</scope>
</reference>
<dbReference type="Gene3D" id="3.10.20.90">
    <property type="entry name" value="Phosphatidylinositol 3-kinase Catalytic Subunit, Chain A, domain 1"/>
    <property type="match status" value="1"/>
</dbReference>
<dbReference type="InterPro" id="IPR036859">
    <property type="entry name" value="CAP-Gly_dom_sf"/>
</dbReference>
<proteinExistence type="inferred from homology"/>
<sequence length="534" mass="60487">MESPVSVGTRVSVDGYYGTVRFYGSVKGTQGTWLGIEWDDATRGKHNGCYNGTQYFKARHATGGSFVRPTKADLGISVREAIKMKYFNHETDEKLKKEISENSKDVWLLGNVGNTQSNLKCIEFVGPEKISELQSRQELLRIVNLRNMPVSSAGREICSVAPMIVELDLSHTLLSHWDCVALIAQQLTHLTELKLGKNHLQVPSLVTKHQEAFQSVKRIWLESSSLTWEHILQLAPMWPHIEALEVSANNIGVLSTPPKSIFGNLEALSLQENPLSSWQDVVKLASLPKLRELYLNGCKIEEISFPTGAGGKTELFPKLERLEVTNNKISSWKSVAELEKLASLRTLRVNGNPITHGNFEDVFYDIIGRLSVGNINRMDVSKDTRKEAELYYLRKYFPEYQRLREGENHRCEFLQSHPRFQKLLDIYGEPTIAVADIAPTTIKSSLISLEFVVVDEPSVEPIAKKIPSTVTLGNLKRMVNVLFKRKAARKPQLTYFPTNGRFGDTGRPEYEFGNDLRDLNFYDIEDGDKIFVRW</sequence>
<dbReference type="Gene3D" id="3.80.10.10">
    <property type="entry name" value="Ribonuclease Inhibitor"/>
    <property type="match status" value="3"/>
</dbReference>
<keyword evidence="11" id="KW-1185">Reference proteome</keyword>
<dbReference type="FunFam" id="2.30.30.190:FF:000016">
    <property type="entry name" value="Tubulin-folding cofactor E"/>
    <property type="match status" value="1"/>
</dbReference>
<protein>
    <recommendedName>
        <fullName evidence="3">Tubulin-specific chaperone E</fullName>
    </recommendedName>
    <alternativeName>
        <fullName evidence="9">Tubulin-folding cofactor E</fullName>
    </alternativeName>
</protein>
<feature type="domain" description="CAP-Gly" evidence="10">
    <location>
        <begin position="24"/>
        <end position="68"/>
    </location>
</feature>
<gene>
    <name evidence="12" type="primary">LOC100906021</name>
</gene>
<dbReference type="SMART" id="SM01052">
    <property type="entry name" value="CAP_GLY"/>
    <property type="match status" value="1"/>
</dbReference>
<dbReference type="InterPro" id="IPR001611">
    <property type="entry name" value="Leu-rich_rpt"/>
</dbReference>
<evidence type="ECO:0000256" key="4">
    <source>
        <dbReference type="ARBA" id="ARBA00022490"/>
    </source>
</evidence>
<dbReference type="Proteomes" id="UP000694867">
    <property type="component" value="Unplaced"/>
</dbReference>
<dbReference type="InterPro" id="IPR044079">
    <property type="entry name" value="Ubl_TBCE"/>
</dbReference>
<dbReference type="SUPFAM" id="SSF52047">
    <property type="entry name" value="RNI-like"/>
    <property type="match status" value="1"/>
</dbReference>
<dbReference type="KEGG" id="goe:100906021"/>
<dbReference type="GeneID" id="100906021"/>